<reference evidence="1" key="1">
    <citation type="submission" date="2019-08" db="EMBL/GenBank/DDBJ databases">
        <authorList>
            <person name="Kucharzyk K."/>
            <person name="Murdoch R.W."/>
            <person name="Higgins S."/>
            <person name="Loffler F."/>
        </authorList>
    </citation>
    <scope>NUCLEOTIDE SEQUENCE</scope>
</reference>
<dbReference type="EMBL" id="VSSQ01065629">
    <property type="protein sequence ID" value="MPN18319.1"/>
    <property type="molecule type" value="Genomic_DNA"/>
</dbReference>
<gene>
    <name evidence="1" type="ORF">SDC9_165679</name>
</gene>
<accession>A0A645FXG4</accession>
<evidence type="ECO:0000313" key="1">
    <source>
        <dbReference type="EMBL" id="MPN18319.1"/>
    </source>
</evidence>
<dbReference type="AlphaFoldDB" id="A0A645FXG4"/>
<name>A0A645FXG4_9ZZZZ</name>
<protein>
    <submittedName>
        <fullName evidence="1">Uncharacterized protein</fullName>
    </submittedName>
</protein>
<proteinExistence type="predicted"/>
<comment type="caution">
    <text evidence="1">The sequence shown here is derived from an EMBL/GenBank/DDBJ whole genome shotgun (WGS) entry which is preliminary data.</text>
</comment>
<sequence length="133" mass="14727">MRCVYLLHAQLLRGGQQPGAAMEHRLAVLVGHLAVHHHVVVRIVLFGHGGGHRQRIAHAHGVRELQILRQVNGAGAGELCAEQRRDECAAPHAVRHHVVEQRALRVFGVHVRGVDVARDGRKGLDVLQRERAH</sequence>
<organism evidence="1">
    <name type="scientific">bioreactor metagenome</name>
    <dbReference type="NCBI Taxonomy" id="1076179"/>
    <lineage>
        <taxon>unclassified sequences</taxon>
        <taxon>metagenomes</taxon>
        <taxon>ecological metagenomes</taxon>
    </lineage>
</organism>